<gene>
    <name evidence="1" type="ORF">GCM10008906_21160</name>
</gene>
<accession>A0ABP3UTD6</accession>
<dbReference type="EMBL" id="BAAACG010000009">
    <property type="protein sequence ID" value="GAA0740754.1"/>
    <property type="molecule type" value="Genomic_DNA"/>
</dbReference>
<dbReference type="PIRSF" id="PIRSF001439">
    <property type="entry name" value="CryM"/>
    <property type="match status" value="1"/>
</dbReference>
<comment type="caution">
    <text evidence="1">The sequence shown here is derived from an EMBL/GenBank/DDBJ whole genome shotgun (WGS) entry which is preliminary data.</text>
</comment>
<dbReference type="SUPFAM" id="SSF51735">
    <property type="entry name" value="NAD(P)-binding Rossmann-fold domains"/>
    <property type="match status" value="1"/>
</dbReference>
<sequence length="321" mass="35966">MLYLGEQHIRESISLDEVMDTIEKSFQVYESGDFQMPDRMHVEREEGTILYMPSFTKDVFGTKIISTFPENIKKGVPTVQATMVLNKASTGEPIAIFDGAALTAYRTGAVGGVGVRYTTRENCESVGLIGTGVQGFHQLLFACTARKIKNIYIFDRSKERLISFKEKLEKRIKNVKVNIVDKVEELVLNSEIIITATPAESPVLPDNEEMLKGKHIIAIGSYKLKMRELPKALYTLLDDVYIDTKFAAEESGDIIVPVREKWIKEDQIKIFGELLGAKKPINEKGGTSLYKSVGMGLFDLMVAEAIYNKAIKLQKGQKIQD</sequence>
<name>A0ABP3UTD6_9CLOT</name>
<dbReference type="Gene3D" id="3.40.50.720">
    <property type="entry name" value="NAD(P)-binding Rossmann-like Domain"/>
    <property type="match status" value="1"/>
</dbReference>
<dbReference type="Gene3D" id="3.30.1780.10">
    <property type="entry name" value="ornithine cyclodeaminase, domain 1"/>
    <property type="match status" value="1"/>
</dbReference>
<dbReference type="InterPro" id="IPR036291">
    <property type="entry name" value="NAD(P)-bd_dom_sf"/>
</dbReference>
<dbReference type="Proteomes" id="UP001501510">
    <property type="component" value="Unassembled WGS sequence"/>
</dbReference>
<proteinExistence type="predicted"/>
<dbReference type="Pfam" id="PF02423">
    <property type="entry name" value="OCD_Mu_crystall"/>
    <property type="match status" value="1"/>
</dbReference>
<dbReference type="PANTHER" id="PTHR13812">
    <property type="entry name" value="KETIMINE REDUCTASE MU-CRYSTALLIN"/>
    <property type="match status" value="1"/>
</dbReference>
<dbReference type="InterPro" id="IPR023401">
    <property type="entry name" value="ODC_N"/>
</dbReference>
<keyword evidence="2" id="KW-1185">Reference proteome</keyword>
<protein>
    <submittedName>
        <fullName evidence="1">Ornithine cyclodeaminase family protein</fullName>
    </submittedName>
</protein>
<reference evidence="2" key="1">
    <citation type="journal article" date="2019" name="Int. J. Syst. Evol. Microbiol.">
        <title>The Global Catalogue of Microorganisms (GCM) 10K type strain sequencing project: providing services to taxonomists for standard genome sequencing and annotation.</title>
        <authorList>
            <consortium name="The Broad Institute Genomics Platform"/>
            <consortium name="The Broad Institute Genome Sequencing Center for Infectious Disease"/>
            <person name="Wu L."/>
            <person name="Ma J."/>
        </authorList>
    </citation>
    <scope>NUCLEOTIDE SEQUENCE [LARGE SCALE GENOMIC DNA]</scope>
    <source>
        <strain evidence="2">JCM 1407</strain>
    </source>
</reference>
<dbReference type="PANTHER" id="PTHR13812:SF19">
    <property type="entry name" value="KETIMINE REDUCTASE MU-CRYSTALLIN"/>
    <property type="match status" value="1"/>
</dbReference>
<dbReference type="InterPro" id="IPR003462">
    <property type="entry name" value="ODC_Mu_crystall"/>
</dbReference>
<evidence type="ECO:0000313" key="2">
    <source>
        <dbReference type="Proteomes" id="UP001501510"/>
    </source>
</evidence>
<organism evidence="1 2">
    <name type="scientific">Clostridium oceanicum</name>
    <dbReference type="NCBI Taxonomy" id="1543"/>
    <lineage>
        <taxon>Bacteria</taxon>
        <taxon>Bacillati</taxon>
        <taxon>Bacillota</taxon>
        <taxon>Clostridia</taxon>
        <taxon>Eubacteriales</taxon>
        <taxon>Clostridiaceae</taxon>
        <taxon>Clostridium</taxon>
    </lineage>
</organism>
<evidence type="ECO:0000313" key="1">
    <source>
        <dbReference type="EMBL" id="GAA0740754.1"/>
    </source>
</evidence>
<dbReference type="RefSeq" id="WP_343761499.1">
    <property type="nucleotide sequence ID" value="NZ_BAAACG010000009.1"/>
</dbReference>